<evidence type="ECO:0000256" key="1">
    <source>
        <dbReference type="SAM" id="SignalP"/>
    </source>
</evidence>
<proteinExistence type="predicted"/>
<gene>
    <name evidence="2" type="ORF">PRZ48_011887</name>
</gene>
<comment type="caution">
    <text evidence="2">The sequence shown here is derived from an EMBL/GenBank/DDBJ whole genome shotgun (WGS) entry which is preliminary data.</text>
</comment>
<evidence type="ECO:0008006" key="4">
    <source>
        <dbReference type="Google" id="ProtNLM"/>
    </source>
</evidence>
<feature type="chain" id="PRO_5045789730" description="Apple domain-containing protein" evidence="1">
    <location>
        <begin position="19"/>
        <end position="121"/>
    </location>
</feature>
<name>A0ABR0E890_ZASCE</name>
<reference evidence="2 3" key="1">
    <citation type="journal article" date="2023" name="G3 (Bethesda)">
        <title>A chromosome-level genome assembly of Zasmidium syzygii isolated from banana leaves.</title>
        <authorList>
            <person name="van Westerhoven A.C."/>
            <person name="Mehrabi R."/>
            <person name="Talebi R."/>
            <person name="Steentjes M.B.F."/>
            <person name="Corcolon B."/>
            <person name="Chong P.A."/>
            <person name="Kema G.H.J."/>
            <person name="Seidl M.F."/>
        </authorList>
    </citation>
    <scope>NUCLEOTIDE SEQUENCE [LARGE SCALE GENOMIC DNA]</scope>
    <source>
        <strain evidence="2 3">P124</strain>
    </source>
</reference>
<feature type="signal peptide" evidence="1">
    <location>
        <begin position="1"/>
        <end position="18"/>
    </location>
</feature>
<dbReference type="EMBL" id="JAXOVC010000009">
    <property type="protein sequence ID" value="KAK4497436.1"/>
    <property type="molecule type" value="Genomic_DNA"/>
</dbReference>
<dbReference type="Proteomes" id="UP001305779">
    <property type="component" value="Unassembled WGS sequence"/>
</dbReference>
<keyword evidence="1" id="KW-0732">Signal</keyword>
<protein>
    <recommendedName>
        <fullName evidence="4">Apple domain-containing protein</fullName>
    </recommendedName>
</protein>
<evidence type="ECO:0000313" key="2">
    <source>
        <dbReference type="EMBL" id="KAK4497436.1"/>
    </source>
</evidence>
<organism evidence="2 3">
    <name type="scientific">Zasmidium cellare</name>
    <name type="common">Wine cellar mold</name>
    <name type="synonym">Racodium cellare</name>
    <dbReference type="NCBI Taxonomy" id="395010"/>
    <lineage>
        <taxon>Eukaryota</taxon>
        <taxon>Fungi</taxon>
        <taxon>Dikarya</taxon>
        <taxon>Ascomycota</taxon>
        <taxon>Pezizomycotina</taxon>
        <taxon>Dothideomycetes</taxon>
        <taxon>Dothideomycetidae</taxon>
        <taxon>Mycosphaerellales</taxon>
        <taxon>Mycosphaerellaceae</taxon>
        <taxon>Zasmidium</taxon>
    </lineage>
</organism>
<sequence length="121" mass="13021">MRTSSALGAIFFATTASSWMVSLTGYSDIACNGTAGRTLEYDMDVKGPIFSECGKCPNGGDCGSYLYTASSDVNCYVFTFGTDTCDEPEVSSNEYQAQSGLCVSPSDGIIRSYRWNCERDS</sequence>
<keyword evidence="3" id="KW-1185">Reference proteome</keyword>
<evidence type="ECO:0000313" key="3">
    <source>
        <dbReference type="Proteomes" id="UP001305779"/>
    </source>
</evidence>
<accession>A0ABR0E890</accession>